<gene>
    <name evidence="2" type="ORF">CNE99_07450</name>
</gene>
<evidence type="ECO:0000313" key="2">
    <source>
        <dbReference type="EMBL" id="PDH38027.1"/>
    </source>
</evidence>
<keyword evidence="1" id="KW-0812">Transmembrane</keyword>
<dbReference type="Proteomes" id="UP000219327">
    <property type="component" value="Unassembled WGS sequence"/>
</dbReference>
<evidence type="ECO:0000256" key="1">
    <source>
        <dbReference type="SAM" id="Phobius"/>
    </source>
</evidence>
<proteinExistence type="predicted"/>
<evidence type="ECO:0008006" key="4">
    <source>
        <dbReference type="Google" id="ProtNLM"/>
    </source>
</evidence>
<dbReference type="EMBL" id="NTKD01000041">
    <property type="protein sequence ID" value="PDH38027.1"/>
    <property type="molecule type" value="Genomic_DNA"/>
</dbReference>
<keyword evidence="1" id="KW-1133">Transmembrane helix</keyword>
<dbReference type="Pfam" id="PF10003">
    <property type="entry name" value="DUF2244"/>
    <property type="match status" value="1"/>
</dbReference>
<accession>A0A2A5WP51</accession>
<feature type="transmembrane region" description="Helical" evidence="1">
    <location>
        <begin position="63"/>
        <end position="83"/>
    </location>
</feature>
<organism evidence="2 3">
    <name type="scientific">OM182 bacterium MED-G24</name>
    <dbReference type="NCBI Taxonomy" id="1986255"/>
    <lineage>
        <taxon>Bacteria</taxon>
        <taxon>Pseudomonadati</taxon>
        <taxon>Pseudomonadota</taxon>
        <taxon>Gammaproteobacteria</taxon>
        <taxon>OMG group</taxon>
        <taxon>OM182 clade</taxon>
    </lineage>
</organism>
<name>A0A2A5WP51_9GAMM</name>
<dbReference type="InterPro" id="IPR019253">
    <property type="entry name" value="DUF2244_TM"/>
</dbReference>
<dbReference type="AlphaFoldDB" id="A0A2A5WP51"/>
<keyword evidence="1" id="KW-0472">Membrane</keyword>
<reference evidence="2 3" key="1">
    <citation type="submission" date="2017-08" db="EMBL/GenBank/DDBJ databases">
        <title>Fine stratification of microbial communities through a metagenomic profile of the photic zone.</title>
        <authorList>
            <person name="Haro-Moreno J.M."/>
            <person name="Lopez-Perez M."/>
            <person name="De La Torre J."/>
            <person name="Picazo A."/>
            <person name="Camacho A."/>
            <person name="Rodriguez-Valera F."/>
        </authorList>
    </citation>
    <scope>NUCLEOTIDE SEQUENCE [LARGE SCALE GENOMIC DNA]</scope>
    <source>
        <strain evidence="2">MED-G24</strain>
    </source>
</reference>
<comment type="caution">
    <text evidence="2">The sequence shown here is derived from an EMBL/GenBank/DDBJ whole genome shotgun (WGS) entry which is preliminary data.</text>
</comment>
<evidence type="ECO:0000313" key="3">
    <source>
        <dbReference type="Proteomes" id="UP000219327"/>
    </source>
</evidence>
<feature type="transmembrane region" description="Helical" evidence="1">
    <location>
        <begin position="37"/>
        <end position="57"/>
    </location>
</feature>
<protein>
    <recommendedName>
        <fullName evidence="4">DUF2244 domain-containing protein</fullName>
    </recommendedName>
</protein>
<sequence>MHWAAYWDRILVEAYIDENDGNGRIVLRPNASWPWRANVYLLGVLTVISLSIGIGFLTMGAWVILPFSIAELIIVSGCFYYCVRRCRMQQIINFSSDQVVIENGISSPTKIIEFSRAWAKFLVLAPGHPWRHRRVVIRSHGSEEELGRFLSDVDRERLVGYLRKTVACRDRALSFAHG</sequence>